<dbReference type="InterPro" id="IPR008284">
    <property type="entry name" value="MoCF_biosynth_CS"/>
</dbReference>
<dbReference type="InterPro" id="IPR036425">
    <property type="entry name" value="MoaB/Mog-like_dom_sf"/>
</dbReference>
<dbReference type="Gene3D" id="3.90.105.10">
    <property type="entry name" value="Molybdopterin biosynthesis moea protein, domain 2"/>
    <property type="match status" value="1"/>
</dbReference>
<comment type="cofactor">
    <cofactor evidence="6">
        <name>Mg(2+)</name>
        <dbReference type="ChEBI" id="CHEBI:18420"/>
    </cofactor>
</comment>
<evidence type="ECO:0000256" key="3">
    <source>
        <dbReference type="ARBA" id="ARBA00010763"/>
    </source>
</evidence>
<dbReference type="GO" id="GO:0005829">
    <property type="term" value="C:cytosol"/>
    <property type="evidence" value="ECO:0007669"/>
    <property type="project" value="TreeGrafter"/>
</dbReference>
<dbReference type="UniPathway" id="UPA00344"/>
<name>A0A0R2RHZ5_9BACT</name>
<sequence>MTTVNQVFAQIDSLTPQPGETEAISLTQAMHRVLREPAMTSEDQPPFDRSSTDGYLVRADEPAKKVRLISTHSPGQSAPPLPPAGSAIRILTGSALPKHAGLIMQEDTRPAGADFIELLKKPDPTLIRLQGSHSRKGSILLPAPSLLQPGSITLLASLGITQPKVSRLPRVVHLVTGEELVDPNQNPAHGQIRDCNSILIRTLLTSFSATLVTQQRVGDDRKLFRQACRLSLATQPDILLLSGASSVGDHDHAGSVLEELGFTILLRQVSVRPGKPFILAQNNNTLAFGLPGNPLSHFVCFHLFVRRALLRLSGLPPPPFLSATLIPGVTITANPRETWWPCHLGSDEGSLTAQPLPWRDSSDLSSLAQTNGLLRVPAGQEARSPCEVLPTIPW</sequence>
<organism evidence="8 9">
    <name type="scientific">Verrucomicrobia subdivision 6 bacterium BACL9 MAG-120507-bin52</name>
    <dbReference type="NCBI Taxonomy" id="1655590"/>
    <lineage>
        <taxon>Bacteria</taxon>
        <taxon>Pseudomonadati</taxon>
        <taxon>Verrucomicrobiota</taxon>
        <taxon>Verrucomicrobiia</taxon>
        <taxon>Verrucomicrobiales</taxon>
        <taxon>Verrucomicrobia subdivision 6</taxon>
    </lineage>
</organism>
<evidence type="ECO:0000313" key="8">
    <source>
        <dbReference type="EMBL" id="KRO62264.1"/>
    </source>
</evidence>
<evidence type="ECO:0000256" key="5">
    <source>
        <dbReference type="ARBA" id="ARBA00047317"/>
    </source>
</evidence>
<keyword evidence="6" id="KW-0479">Metal-binding</keyword>
<evidence type="ECO:0000259" key="7">
    <source>
        <dbReference type="SMART" id="SM00852"/>
    </source>
</evidence>
<dbReference type="InterPro" id="IPR036688">
    <property type="entry name" value="MoeA_C_domain_IV_sf"/>
</dbReference>
<feature type="domain" description="MoaB/Mog" evidence="7">
    <location>
        <begin position="172"/>
        <end position="311"/>
    </location>
</feature>
<dbReference type="EMBL" id="LIBO01000104">
    <property type="protein sequence ID" value="KRO62264.1"/>
    <property type="molecule type" value="Genomic_DNA"/>
</dbReference>
<proteinExistence type="inferred from homology"/>
<comment type="caution">
    <text evidence="8">The sequence shown here is derived from an EMBL/GenBank/DDBJ whole genome shotgun (WGS) entry which is preliminary data.</text>
</comment>
<dbReference type="PANTHER" id="PTHR10192:SF5">
    <property type="entry name" value="GEPHYRIN"/>
    <property type="match status" value="1"/>
</dbReference>
<dbReference type="InterPro" id="IPR001453">
    <property type="entry name" value="MoaB/Mog_dom"/>
</dbReference>
<comment type="similarity">
    <text evidence="3 6">Belongs to the MoeA family.</text>
</comment>
<dbReference type="CDD" id="cd00887">
    <property type="entry name" value="MoeA"/>
    <property type="match status" value="1"/>
</dbReference>
<comment type="catalytic activity">
    <reaction evidence="5">
        <text>adenylyl-molybdopterin + molybdate = Mo-molybdopterin + AMP + H(+)</text>
        <dbReference type="Rhea" id="RHEA:35047"/>
        <dbReference type="ChEBI" id="CHEBI:15378"/>
        <dbReference type="ChEBI" id="CHEBI:36264"/>
        <dbReference type="ChEBI" id="CHEBI:62727"/>
        <dbReference type="ChEBI" id="CHEBI:71302"/>
        <dbReference type="ChEBI" id="CHEBI:456215"/>
        <dbReference type="EC" id="2.10.1.1"/>
    </reaction>
</comment>
<dbReference type="Pfam" id="PF03454">
    <property type="entry name" value="MoeA_C"/>
    <property type="match status" value="1"/>
</dbReference>
<evidence type="ECO:0000256" key="2">
    <source>
        <dbReference type="ARBA" id="ARBA00005046"/>
    </source>
</evidence>
<keyword evidence="4 6" id="KW-0501">Molybdenum cofactor biosynthesis</keyword>
<comment type="function">
    <text evidence="1 6">Catalyzes the insertion of molybdate into adenylated molybdopterin with the concomitant release of AMP.</text>
</comment>
<dbReference type="GO" id="GO:0061599">
    <property type="term" value="F:molybdopterin molybdotransferase activity"/>
    <property type="evidence" value="ECO:0007669"/>
    <property type="project" value="UniProtKB-UniRule"/>
</dbReference>
<evidence type="ECO:0000256" key="1">
    <source>
        <dbReference type="ARBA" id="ARBA00002901"/>
    </source>
</evidence>
<dbReference type="InterPro" id="IPR036135">
    <property type="entry name" value="MoeA_linker/N_sf"/>
</dbReference>
<reference evidence="8 9" key="1">
    <citation type="submission" date="2015-10" db="EMBL/GenBank/DDBJ databases">
        <title>Metagenome-Assembled Genomes uncover a global brackish microbiome.</title>
        <authorList>
            <person name="Hugerth L.W."/>
            <person name="Larsson J."/>
            <person name="Alneberg J."/>
            <person name="Lindh M.V."/>
            <person name="Legrand C."/>
            <person name="Pinhassi J."/>
            <person name="Andersson A.F."/>
        </authorList>
    </citation>
    <scope>NUCLEOTIDE SEQUENCE [LARGE SCALE GENOMIC DNA]</scope>
    <source>
        <strain evidence="8">BACL18 MAG-120507-bin52</strain>
    </source>
</reference>
<dbReference type="SUPFAM" id="SSF63882">
    <property type="entry name" value="MoeA N-terminal region -like"/>
    <property type="match status" value="1"/>
</dbReference>
<evidence type="ECO:0000313" key="9">
    <source>
        <dbReference type="Proteomes" id="UP000051269"/>
    </source>
</evidence>
<dbReference type="SMART" id="SM00852">
    <property type="entry name" value="MoCF_biosynth"/>
    <property type="match status" value="1"/>
</dbReference>
<dbReference type="SUPFAM" id="SSF53218">
    <property type="entry name" value="Molybdenum cofactor biosynthesis proteins"/>
    <property type="match status" value="1"/>
</dbReference>
<dbReference type="Proteomes" id="UP000051269">
    <property type="component" value="Unassembled WGS sequence"/>
</dbReference>
<dbReference type="SUPFAM" id="SSF63867">
    <property type="entry name" value="MoeA C-terminal domain-like"/>
    <property type="match status" value="1"/>
</dbReference>
<keyword evidence="6" id="KW-0808">Transferase</keyword>
<evidence type="ECO:0000256" key="4">
    <source>
        <dbReference type="ARBA" id="ARBA00023150"/>
    </source>
</evidence>
<protein>
    <recommendedName>
        <fullName evidence="6">Molybdopterin molybdenumtransferase</fullName>
        <ecNumber evidence="6">2.10.1.1</ecNumber>
    </recommendedName>
</protein>
<dbReference type="InterPro" id="IPR038987">
    <property type="entry name" value="MoeA-like"/>
</dbReference>
<evidence type="ECO:0000256" key="6">
    <source>
        <dbReference type="RuleBase" id="RU365090"/>
    </source>
</evidence>
<dbReference type="Gene3D" id="2.170.190.11">
    <property type="entry name" value="Molybdopterin biosynthesis moea protein, domain 3"/>
    <property type="match status" value="1"/>
</dbReference>
<keyword evidence="6" id="KW-0500">Molybdenum</keyword>
<dbReference type="Gene3D" id="2.40.340.10">
    <property type="entry name" value="MoeA, C-terminal, domain IV"/>
    <property type="match status" value="1"/>
</dbReference>
<dbReference type="GO" id="GO:0046872">
    <property type="term" value="F:metal ion binding"/>
    <property type="evidence" value="ECO:0007669"/>
    <property type="project" value="UniProtKB-UniRule"/>
</dbReference>
<dbReference type="InterPro" id="IPR005111">
    <property type="entry name" value="MoeA_C_domain_IV"/>
</dbReference>
<dbReference type="AlphaFoldDB" id="A0A0R2RHZ5"/>
<dbReference type="Pfam" id="PF00994">
    <property type="entry name" value="MoCF_biosynth"/>
    <property type="match status" value="1"/>
</dbReference>
<dbReference type="PROSITE" id="PS01079">
    <property type="entry name" value="MOCF_BIOSYNTHESIS_2"/>
    <property type="match status" value="1"/>
</dbReference>
<keyword evidence="6" id="KW-0460">Magnesium</keyword>
<dbReference type="PANTHER" id="PTHR10192">
    <property type="entry name" value="MOLYBDOPTERIN BIOSYNTHESIS PROTEIN"/>
    <property type="match status" value="1"/>
</dbReference>
<dbReference type="Gene3D" id="3.40.980.10">
    <property type="entry name" value="MoaB/Mog-like domain"/>
    <property type="match status" value="1"/>
</dbReference>
<dbReference type="GO" id="GO:0006777">
    <property type="term" value="P:Mo-molybdopterin cofactor biosynthetic process"/>
    <property type="evidence" value="ECO:0007669"/>
    <property type="project" value="UniProtKB-UniRule"/>
</dbReference>
<dbReference type="InterPro" id="IPR005110">
    <property type="entry name" value="MoeA_linker/N"/>
</dbReference>
<dbReference type="Pfam" id="PF03453">
    <property type="entry name" value="MoeA_N"/>
    <property type="match status" value="1"/>
</dbReference>
<accession>A0A0R2RHZ5</accession>
<dbReference type="EC" id="2.10.1.1" evidence="6"/>
<comment type="pathway">
    <text evidence="2 6">Cofactor biosynthesis; molybdopterin biosynthesis.</text>
</comment>
<gene>
    <name evidence="8" type="ORF">ABR82_05325</name>
</gene>